<dbReference type="RefSeq" id="WP_317490516.1">
    <property type="nucleotide sequence ID" value="NZ_CP136051.1"/>
</dbReference>
<name>A0ABZ0IW51_9BACT</name>
<sequence length="57" mass="6486">MVTILKPGAPKESIQKVLDKLGSRGPKKGIDAQKYCGVIKFSEDALVLQKRWRDEWE</sequence>
<dbReference type="Proteomes" id="UP001302349">
    <property type="component" value="Chromosome"/>
</dbReference>
<evidence type="ECO:0000313" key="2">
    <source>
        <dbReference type="Proteomes" id="UP001302349"/>
    </source>
</evidence>
<evidence type="ECO:0008006" key="3">
    <source>
        <dbReference type="Google" id="ProtNLM"/>
    </source>
</evidence>
<gene>
    <name evidence="1" type="ORF">RT717_04400</name>
</gene>
<proteinExistence type="predicted"/>
<reference evidence="1 2" key="1">
    <citation type="journal article" date="2023" name="Microbiol. Resour. Announc.">
        <title>Complete Genome Sequence of Imperialibacter roseus strain P4T.</title>
        <authorList>
            <person name="Tizabi D.R."/>
            <person name="Bachvaroff T."/>
            <person name="Hill R.T."/>
        </authorList>
    </citation>
    <scope>NUCLEOTIDE SEQUENCE [LARGE SCALE GENOMIC DNA]</scope>
    <source>
        <strain evidence="1 2">P4T</strain>
    </source>
</reference>
<organism evidence="1 2">
    <name type="scientific">Imperialibacter roseus</name>
    <dbReference type="NCBI Taxonomy" id="1324217"/>
    <lineage>
        <taxon>Bacteria</taxon>
        <taxon>Pseudomonadati</taxon>
        <taxon>Bacteroidota</taxon>
        <taxon>Cytophagia</taxon>
        <taxon>Cytophagales</taxon>
        <taxon>Flammeovirgaceae</taxon>
        <taxon>Imperialibacter</taxon>
    </lineage>
</organism>
<evidence type="ECO:0000313" key="1">
    <source>
        <dbReference type="EMBL" id="WOK07867.1"/>
    </source>
</evidence>
<protein>
    <recommendedName>
        <fullName evidence="3">Transposase</fullName>
    </recommendedName>
</protein>
<accession>A0ABZ0IW51</accession>
<keyword evidence="2" id="KW-1185">Reference proteome</keyword>
<dbReference type="EMBL" id="CP136051">
    <property type="protein sequence ID" value="WOK07867.1"/>
    <property type="molecule type" value="Genomic_DNA"/>
</dbReference>